<dbReference type="EMBL" id="AAWL01000025">
    <property type="protein sequence ID" value="EAX46674.1"/>
    <property type="molecule type" value="Genomic_DNA"/>
</dbReference>
<organism evidence="3 4">
    <name type="scientific">Thermosinus carboxydivorans Nor1</name>
    <dbReference type="NCBI Taxonomy" id="401526"/>
    <lineage>
        <taxon>Bacteria</taxon>
        <taxon>Bacillati</taxon>
        <taxon>Bacillota</taxon>
        <taxon>Negativicutes</taxon>
        <taxon>Selenomonadales</taxon>
        <taxon>Sporomusaceae</taxon>
        <taxon>Thermosinus</taxon>
    </lineage>
</organism>
<evidence type="ECO:0000259" key="2">
    <source>
        <dbReference type="Pfam" id="PF17727"/>
    </source>
</evidence>
<gene>
    <name evidence="3" type="ORF">TcarDRAFT_0140</name>
</gene>
<dbReference type="InterPro" id="IPR041908">
    <property type="entry name" value="CtsR_C_sf"/>
</dbReference>
<feature type="domain" description="CtsR C-terminal dimerization" evidence="2">
    <location>
        <begin position="79"/>
        <end position="142"/>
    </location>
</feature>
<sequence length="151" mass="17486">MANLVDLIEQFILRKLASGQDEVIILKRNEIADELECAPSQISYVLNTRFTVERGFIVESRRGSGGYIRIARIPFAEILFEDVARSVRPDITYDELETVVARLQRHNLLTGREAALMLHFFKLIYDYVDAEDRARIVRSLLMVLAHHEKLR</sequence>
<feature type="domain" description="CtsR N-terminal HTH" evidence="1">
    <location>
        <begin position="3"/>
        <end position="73"/>
    </location>
</feature>
<reference evidence="3 4" key="1">
    <citation type="submission" date="2007-01" db="EMBL/GenBank/DDBJ databases">
        <title>Annotation of the draft genome assembly of Thermosinus carboxydivorans Nor1.</title>
        <authorList>
            <consortium name="US DOE Joint Genome Institute (JGI-ORNL)"/>
            <person name="Larimer F."/>
            <person name="Land M."/>
            <person name="Hauser L."/>
        </authorList>
    </citation>
    <scope>NUCLEOTIDE SEQUENCE [LARGE SCALE GENOMIC DNA]</scope>
    <source>
        <strain evidence="3 4">Nor1</strain>
    </source>
</reference>
<dbReference type="InterPro" id="IPR041902">
    <property type="entry name" value="CtsR_N_sf"/>
</dbReference>
<dbReference type="eggNOG" id="COG4463">
    <property type="taxonomic scope" value="Bacteria"/>
</dbReference>
<dbReference type="InterPro" id="IPR040465">
    <property type="entry name" value="CtsR_N"/>
</dbReference>
<evidence type="ECO:0000259" key="1">
    <source>
        <dbReference type="Pfam" id="PF05848"/>
    </source>
</evidence>
<dbReference type="Gene3D" id="1.10.1200.150">
    <property type="entry name" value="Transcriptional regulator CtsR, C-terminal domain"/>
    <property type="match status" value="1"/>
</dbReference>
<dbReference type="AlphaFoldDB" id="A1HTJ7"/>
<accession>A1HTJ7</accession>
<reference evidence="3 4" key="2">
    <citation type="submission" date="2007-01" db="EMBL/GenBank/DDBJ databases">
        <title>Sequencing of the draft genome and assembly of Thermosinus carboxydivorans Nor1.</title>
        <authorList>
            <consortium name="US DOE Joint Genome Institute (JGI-PGF)"/>
            <person name="Copeland A."/>
            <person name="Lucas S."/>
            <person name="Lapidus A."/>
            <person name="Barry K."/>
            <person name="Glavina del Rio T."/>
            <person name="Dalin E."/>
            <person name="Tice H."/>
            <person name="Bruce D."/>
            <person name="Pitluck S."/>
            <person name="Richardson P."/>
        </authorList>
    </citation>
    <scope>NUCLEOTIDE SEQUENCE [LARGE SCALE GENOMIC DNA]</scope>
    <source>
        <strain evidence="3 4">Nor1</strain>
    </source>
</reference>
<name>A1HTJ7_9FIRM</name>
<keyword evidence="4" id="KW-1185">Reference proteome</keyword>
<dbReference type="Gene3D" id="3.30.56.130">
    <property type="entry name" value="Transcriptional regulator CtsR, winged HTH domain"/>
    <property type="match status" value="1"/>
</dbReference>
<evidence type="ECO:0000313" key="3">
    <source>
        <dbReference type="EMBL" id="EAX46674.1"/>
    </source>
</evidence>
<dbReference type="Proteomes" id="UP000005139">
    <property type="component" value="Unassembled WGS sequence"/>
</dbReference>
<proteinExistence type="predicted"/>
<protein>
    <submittedName>
        <fullName evidence="3">Firmicute transcriptional repressor of class III stress genes</fullName>
    </submittedName>
</protein>
<dbReference type="Pfam" id="PF05848">
    <property type="entry name" value="CtsR"/>
    <property type="match status" value="1"/>
</dbReference>
<dbReference type="OrthoDB" id="1680813at2"/>
<dbReference type="InterPro" id="IPR041473">
    <property type="entry name" value="CtsR_C"/>
</dbReference>
<evidence type="ECO:0000313" key="4">
    <source>
        <dbReference type="Proteomes" id="UP000005139"/>
    </source>
</evidence>
<dbReference type="RefSeq" id="WP_007290350.1">
    <property type="nucleotide sequence ID" value="NZ_AAWL01000025.1"/>
</dbReference>
<comment type="caution">
    <text evidence="3">The sequence shown here is derived from an EMBL/GenBank/DDBJ whole genome shotgun (WGS) entry which is preliminary data.</text>
</comment>
<dbReference type="Pfam" id="PF17727">
    <property type="entry name" value="CtsR_C"/>
    <property type="match status" value="1"/>
</dbReference>